<dbReference type="Proteomes" id="UP000018542">
    <property type="component" value="Chromosome"/>
</dbReference>
<feature type="transmembrane region" description="Helical" evidence="1">
    <location>
        <begin position="42"/>
        <end position="60"/>
    </location>
</feature>
<sequence length="145" mass="16557">MGLGGFFDGIVLHQLLQWHQMLSSWYPLTSVEALKLNTFWDGVFHSATYLFVLGGLFVLWRSAQRRPLLWSGRMLIGSMLMGFGAFNLVEGTINHHILGIHHVNETVPFAQWIYWDLAFLAWGAAMLAGGWILMRSVHHQQRPLP</sequence>
<dbReference type="PATRIC" id="fig|1029756.8.peg.752"/>
<dbReference type="EMBL" id="CP006912">
    <property type="protein sequence ID" value="AHB47700.1"/>
    <property type="molecule type" value="Genomic_DNA"/>
</dbReference>
<keyword evidence="1" id="KW-0472">Membrane</keyword>
<reference evidence="2 3" key="1">
    <citation type="journal article" date="2014" name="Genome Announc.">
        <title>Complete Genome Sequence of Hyphomicrobium nitrativorans Strain NL23, a Denitrifying Bacterium Isolated from Biofilm of a Methanol-Fed Denitrification System Treating Seawater at the Montreal Biodome.</title>
        <authorList>
            <person name="Martineau C."/>
            <person name="Villeneuve C."/>
            <person name="Mauffrey F."/>
            <person name="Villemur R."/>
        </authorList>
    </citation>
    <scope>NUCLEOTIDE SEQUENCE [LARGE SCALE GENOMIC DNA]</scope>
    <source>
        <strain evidence="2">NL23</strain>
    </source>
</reference>
<dbReference type="STRING" id="1029756.W911_03600"/>
<gene>
    <name evidence="2" type="ORF">W911_03600</name>
</gene>
<protein>
    <submittedName>
        <fullName evidence="2">Membrane protein</fullName>
    </submittedName>
</protein>
<dbReference type="InterPro" id="IPR018719">
    <property type="entry name" value="DUF2243_membrane"/>
</dbReference>
<feature type="transmembrane region" description="Helical" evidence="1">
    <location>
        <begin position="72"/>
        <end position="93"/>
    </location>
</feature>
<evidence type="ECO:0000313" key="2">
    <source>
        <dbReference type="EMBL" id="AHB47700.1"/>
    </source>
</evidence>
<accession>V5SCE8</accession>
<feature type="transmembrane region" description="Helical" evidence="1">
    <location>
        <begin position="113"/>
        <end position="134"/>
    </location>
</feature>
<proteinExistence type="predicted"/>
<dbReference type="AlphaFoldDB" id="V5SCE8"/>
<keyword evidence="1" id="KW-0812">Transmembrane</keyword>
<dbReference type="HOGENOM" id="CLU_118115_0_0_5"/>
<name>V5SCE8_9HYPH</name>
<evidence type="ECO:0000313" key="3">
    <source>
        <dbReference type="Proteomes" id="UP000018542"/>
    </source>
</evidence>
<organism evidence="2 3">
    <name type="scientific">Hyphomicrobium nitrativorans NL23</name>
    <dbReference type="NCBI Taxonomy" id="1029756"/>
    <lineage>
        <taxon>Bacteria</taxon>
        <taxon>Pseudomonadati</taxon>
        <taxon>Pseudomonadota</taxon>
        <taxon>Alphaproteobacteria</taxon>
        <taxon>Hyphomicrobiales</taxon>
        <taxon>Hyphomicrobiaceae</taxon>
        <taxon>Hyphomicrobium</taxon>
    </lineage>
</organism>
<keyword evidence="3" id="KW-1185">Reference proteome</keyword>
<dbReference type="Pfam" id="PF10002">
    <property type="entry name" value="DUF2243"/>
    <property type="match status" value="1"/>
</dbReference>
<keyword evidence="1" id="KW-1133">Transmembrane helix</keyword>
<evidence type="ECO:0000256" key="1">
    <source>
        <dbReference type="SAM" id="Phobius"/>
    </source>
</evidence>
<dbReference type="KEGG" id="hni:W911_03600"/>